<keyword evidence="2" id="KW-0812">Transmembrane</keyword>
<comment type="caution">
    <text evidence="3">The sequence shown here is derived from an EMBL/GenBank/DDBJ whole genome shotgun (WGS) entry which is preliminary data.</text>
</comment>
<evidence type="ECO:0000256" key="1">
    <source>
        <dbReference type="SAM" id="MobiDB-lite"/>
    </source>
</evidence>
<protein>
    <recommendedName>
        <fullName evidence="5">Lipoprotein</fullName>
    </recommendedName>
</protein>
<keyword evidence="4" id="KW-1185">Reference proteome</keyword>
<feature type="region of interest" description="Disordered" evidence="1">
    <location>
        <begin position="60"/>
        <end position="80"/>
    </location>
</feature>
<evidence type="ECO:0008006" key="5">
    <source>
        <dbReference type="Google" id="ProtNLM"/>
    </source>
</evidence>
<keyword evidence="2" id="KW-1133">Transmembrane helix</keyword>
<accession>A0A0P7AS14</accession>
<dbReference type="Proteomes" id="UP000050280">
    <property type="component" value="Unassembled WGS sequence"/>
</dbReference>
<gene>
    <name evidence="3" type="ORF">I595_2523</name>
</gene>
<organism evidence="3 4">
    <name type="scientific">Croceitalea dokdonensis DOKDO 023</name>
    <dbReference type="NCBI Taxonomy" id="1300341"/>
    <lineage>
        <taxon>Bacteria</taxon>
        <taxon>Pseudomonadati</taxon>
        <taxon>Bacteroidota</taxon>
        <taxon>Flavobacteriia</taxon>
        <taxon>Flavobacteriales</taxon>
        <taxon>Flavobacteriaceae</taxon>
        <taxon>Croceitalea</taxon>
    </lineage>
</organism>
<evidence type="ECO:0000313" key="4">
    <source>
        <dbReference type="Proteomes" id="UP000050280"/>
    </source>
</evidence>
<dbReference type="OrthoDB" id="10019120at2"/>
<dbReference type="AlphaFoldDB" id="A0A0P7AS14"/>
<dbReference type="PROSITE" id="PS51257">
    <property type="entry name" value="PROKAR_LIPOPROTEIN"/>
    <property type="match status" value="1"/>
</dbReference>
<dbReference type="RefSeq" id="WP_054559578.1">
    <property type="nucleotide sequence ID" value="NZ_LDJX01000005.1"/>
</dbReference>
<name>A0A0P7AS14_9FLAO</name>
<evidence type="ECO:0000256" key="2">
    <source>
        <dbReference type="SAM" id="Phobius"/>
    </source>
</evidence>
<reference evidence="3 4" key="1">
    <citation type="submission" date="2015-09" db="EMBL/GenBank/DDBJ databases">
        <title>Genome sequence of the marine flavobacterium Croceitalea dokdonensis DOKDO 023 that contains proton- and sodium-pumping rhodopsins.</title>
        <authorList>
            <person name="Kwon S.-K."/>
            <person name="Lee H.K."/>
            <person name="Kwak M.-J."/>
            <person name="Kim J.F."/>
        </authorList>
    </citation>
    <scope>NUCLEOTIDE SEQUENCE [LARGE SCALE GENOMIC DNA]</scope>
    <source>
        <strain evidence="3 4">DOKDO 023</strain>
    </source>
</reference>
<dbReference type="STRING" id="1300341.I595_2523"/>
<keyword evidence="2" id="KW-0472">Membrane</keyword>
<dbReference type="EMBL" id="LDJX01000005">
    <property type="protein sequence ID" value="KPM31258.1"/>
    <property type="molecule type" value="Genomic_DNA"/>
</dbReference>
<feature type="transmembrane region" description="Helical" evidence="2">
    <location>
        <begin position="12"/>
        <end position="31"/>
    </location>
</feature>
<sequence>MMAFLKDIFSRYNHILINSLSLTLLLLGFVISCKDSKKSNTGASEYDKLMNKADIVLEEKNSLEAEPQTENKAPKGTTRDNLDMDVQFISGIPMYNLSTGYNVEEHERFLAATKLCWSFDYKETFGETRKGNYKNGGERINIASCCASFIPSPFLSPFEYYYSLYHGNTDIKTYKNNVFKLKEIRENLVSENFESFKNMIAEAKTDNLESYSISTSTIQNYNFDTEQLEIRYYISNTKKVGSGNARVQATGNRLRRSVTHFIPMSPKKAKAIYEHYGSLNEYNKNPPFQLITKTTYSMGIPAVEKRPYNFEIALKKIEFFRSSKAYPEPEDKIGEIQFIEKPSA</sequence>
<proteinExistence type="predicted"/>
<evidence type="ECO:0000313" key="3">
    <source>
        <dbReference type="EMBL" id="KPM31258.1"/>
    </source>
</evidence>